<organism evidence="1 2">
    <name type="scientific">Bifidobacterium pseudolongum subsp. globosum</name>
    <dbReference type="NCBI Taxonomy" id="1690"/>
    <lineage>
        <taxon>Bacteria</taxon>
        <taxon>Bacillati</taxon>
        <taxon>Actinomycetota</taxon>
        <taxon>Actinomycetes</taxon>
        <taxon>Bifidobacteriales</taxon>
        <taxon>Bifidobacteriaceae</taxon>
        <taxon>Bifidobacterium</taxon>
    </lineage>
</organism>
<dbReference type="EMBL" id="RYUQ01000002">
    <property type="protein sequence ID" value="RYQ26477.1"/>
    <property type="molecule type" value="Genomic_DNA"/>
</dbReference>
<gene>
    <name evidence="1" type="ORF">PG2032B_1073</name>
</gene>
<comment type="caution">
    <text evidence="1">The sequence shown here is derived from an EMBL/GenBank/DDBJ whole genome shotgun (WGS) entry which is preliminary data.</text>
</comment>
<evidence type="ECO:0000313" key="1">
    <source>
        <dbReference type="EMBL" id="RYQ26477.1"/>
    </source>
</evidence>
<evidence type="ECO:0000313" key="2">
    <source>
        <dbReference type="Proteomes" id="UP000292535"/>
    </source>
</evidence>
<evidence type="ECO:0008006" key="3">
    <source>
        <dbReference type="Google" id="ProtNLM"/>
    </source>
</evidence>
<accession>A0A4Q5AFG0</accession>
<reference evidence="1 2" key="1">
    <citation type="submission" date="2018-12" db="EMBL/GenBank/DDBJ databases">
        <title>Unveiling genomic diversity among members of the Bifidobacterium pseudolongum species, a widely distributed gut commensal of the animal kingdom.</title>
        <authorList>
            <person name="Lugli G.A."/>
            <person name="Duranti S."/>
            <person name="Albert K."/>
            <person name="Mancabelli L."/>
            <person name="Napoli S."/>
            <person name="Viappiani A."/>
            <person name="Anzalone R."/>
            <person name="Longhi G."/>
            <person name="Milani C."/>
            <person name="Turroni F."/>
            <person name="Alessandri G."/>
            <person name="Sela D.A."/>
            <person name="Van Sinderen D."/>
            <person name="Ventura M."/>
        </authorList>
    </citation>
    <scope>NUCLEOTIDE SEQUENCE [LARGE SCALE GENOMIC DNA]</scope>
    <source>
        <strain evidence="1 2">2032B</strain>
    </source>
</reference>
<dbReference type="Proteomes" id="UP000292535">
    <property type="component" value="Unassembled WGS sequence"/>
</dbReference>
<dbReference type="RefSeq" id="WP_129853679.1">
    <property type="nucleotide sequence ID" value="NZ_RYUQ01000002.1"/>
</dbReference>
<proteinExistence type="predicted"/>
<name>A0A4Q5AFG0_9BIFI</name>
<dbReference type="AlphaFoldDB" id="A0A4Q5AFG0"/>
<sequence length="128" mass="13926">MSLLDDLDAANAMHLTPFIRLRATRSANPYNPRATANDWTKPDELAFSGALAASSSTRTPDGLDTATTTRAVLTVFDPSTDIRVGDRIRAEPDDGTLWQVTGVPARDLNPFTGWQPTLEIQLEEVKGT</sequence>
<protein>
    <recommendedName>
        <fullName evidence="3">Phage protein</fullName>
    </recommendedName>
</protein>